<feature type="non-terminal residue" evidence="1">
    <location>
        <position position="1"/>
    </location>
</feature>
<feature type="non-terminal residue" evidence="1">
    <location>
        <position position="89"/>
    </location>
</feature>
<organism evidence="1 2">
    <name type="scientific">Batillaria attramentaria</name>
    <dbReference type="NCBI Taxonomy" id="370345"/>
    <lineage>
        <taxon>Eukaryota</taxon>
        <taxon>Metazoa</taxon>
        <taxon>Spiralia</taxon>
        <taxon>Lophotrochozoa</taxon>
        <taxon>Mollusca</taxon>
        <taxon>Gastropoda</taxon>
        <taxon>Caenogastropoda</taxon>
        <taxon>Sorbeoconcha</taxon>
        <taxon>Cerithioidea</taxon>
        <taxon>Batillariidae</taxon>
        <taxon>Batillaria</taxon>
    </lineage>
</organism>
<dbReference type="AlphaFoldDB" id="A0ABD0LIU7"/>
<accession>A0ABD0LIU7</accession>
<sequence>VSVPKLDLPLFWFVRPSPYSISRRGEQSAQKGGNGVVSRITCPFVPEQRASQSLCLLKQFTDGAEPVEGEILFIYSRRCLIGREEAVVL</sequence>
<protein>
    <submittedName>
        <fullName evidence="1">Uncharacterized protein</fullName>
    </submittedName>
</protein>
<dbReference type="Proteomes" id="UP001519460">
    <property type="component" value="Unassembled WGS sequence"/>
</dbReference>
<dbReference type="EMBL" id="JACVVK020000045">
    <property type="protein sequence ID" value="KAK7499252.1"/>
    <property type="molecule type" value="Genomic_DNA"/>
</dbReference>
<comment type="caution">
    <text evidence="1">The sequence shown here is derived from an EMBL/GenBank/DDBJ whole genome shotgun (WGS) entry which is preliminary data.</text>
</comment>
<name>A0ABD0LIU7_9CAEN</name>
<gene>
    <name evidence="1" type="ORF">BaRGS_00009512</name>
</gene>
<reference evidence="1 2" key="1">
    <citation type="journal article" date="2023" name="Sci. Data">
        <title>Genome assembly of the Korean intertidal mud-creeper Batillaria attramentaria.</title>
        <authorList>
            <person name="Patra A.K."/>
            <person name="Ho P.T."/>
            <person name="Jun S."/>
            <person name="Lee S.J."/>
            <person name="Kim Y."/>
            <person name="Won Y.J."/>
        </authorList>
    </citation>
    <scope>NUCLEOTIDE SEQUENCE [LARGE SCALE GENOMIC DNA]</scope>
    <source>
        <strain evidence="1">Wonlab-2016</strain>
    </source>
</reference>
<evidence type="ECO:0000313" key="1">
    <source>
        <dbReference type="EMBL" id="KAK7499252.1"/>
    </source>
</evidence>
<proteinExistence type="predicted"/>
<keyword evidence="2" id="KW-1185">Reference proteome</keyword>
<evidence type="ECO:0000313" key="2">
    <source>
        <dbReference type="Proteomes" id="UP001519460"/>
    </source>
</evidence>